<evidence type="ECO:0000256" key="1">
    <source>
        <dbReference type="ARBA" id="ARBA00001974"/>
    </source>
</evidence>
<dbReference type="Pfam" id="PF02770">
    <property type="entry name" value="Acyl-CoA_dh_M"/>
    <property type="match status" value="1"/>
</dbReference>
<organism evidence="9 10">
    <name type="scientific">Paenibacillus lutrae</name>
    <dbReference type="NCBI Taxonomy" id="2078573"/>
    <lineage>
        <taxon>Bacteria</taxon>
        <taxon>Bacillati</taxon>
        <taxon>Bacillota</taxon>
        <taxon>Bacilli</taxon>
        <taxon>Bacillales</taxon>
        <taxon>Paenibacillaceae</taxon>
        <taxon>Paenibacillus</taxon>
    </lineage>
</organism>
<dbReference type="SUPFAM" id="SSF47203">
    <property type="entry name" value="Acyl-CoA dehydrogenase C-terminal domain-like"/>
    <property type="match status" value="1"/>
</dbReference>
<dbReference type="PROSITE" id="PS00072">
    <property type="entry name" value="ACYL_COA_DH_1"/>
    <property type="match status" value="1"/>
</dbReference>
<comment type="cofactor">
    <cofactor evidence="1 5">
        <name>FAD</name>
        <dbReference type="ChEBI" id="CHEBI:57692"/>
    </cofactor>
</comment>
<name>A0A7X3FFC8_9BACL</name>
<dbReference type="EMBL" id="RHLK01000002">
    <property type="protein sequence ID" value="MVO98619.1"/>
    <property type="molecule type" value="Genomic_DNA"/>
</dbReference>
<dbReference type="InterPro" id="IPR009075">
    <property type="entry name" value="AcylCo_DH/oxidase_C"/>
</dbReference>
<dbReference type="InterPro" id="IPR037069">
    <property type="entry name" value="AcylCoA_DH/ox_N_sf"/>
</dbReference>
<dbReference type="InterPro" id="IPR006091">
    <property type="entry name" value="Acyl-CoA_Oxase/DH_mid-dom"/>
</dbReference>
<dbReference type="Pfam" id="PF00441">
    <property type="entry name" value="Acyl-CoA_dh_1"/>
    <property type="match status" value="1"/>
</dbReference>
<dbReference type="GO" id="GO:0050660">
    <property type="term" value="F:flavin adenine dinucleotide binding"/>
    <property type="evidence" value="ECO:0007669"/>
    <property type="project" value="InterPro"/>
</dbReference>
<sequence>MNFDLTAEQLEAKENFESFAKTCIEPYARQMDSRQETPDEVLSSLKQGGYLGANISEQYGGKGWDSMILSFLHEEIGKSCSSIRSLLTVHGMVAYAIQKWGSPEQKKRWLPDLASGVKTGAFALTEKDAGSDASALRTEAAQDELGYIINGAKKWTTYGQTADLLLVFARLEGEITAFIVEGSASGITRTAVTGLLGLRGSMTADLTFENCRIPKENLLGRKGAGLSHVVQFCLDYGRFSIACGCVGIAQASLEASLRYSGERKQFERTLIEHQLIQKMITEMEVHTSAARLLCRQAAYSRDTLHPDCVLQTWKAKYFASITASQAAKDAVQIHGANGCSSLYPVERYMRDAKIMEIIEGTNQIHELMISSYTFGQFK</sequence>
<keyword evidence="5" id="KW-0560">Oxidoreductase</keyword>
<dbReference type="InterPro" id="IPR046373">
    <property type="entry name" value="Acyl-CoA_Oxase/DH_mid-dom_sf"/>
</dbReference>
<evidence type="ECO:0000256" key="3">
    <source>
        <dbReference type="ARBA" id="ARBA00022630"/>
    </source>
</evidence>
<dbReference type="Gene3D" id="1.10.540.10">
    <property type="entry name" value="Acyl-CoA dehydrogenase/oxidase, N-terminal domain"/>
    <property type="match status" value="1"/>
</dbReference>
<protein>
    <submittedName>
        <fullName evidence="9">Acyl-CoA dehydrogenase</fullName>
    </submittedName>
</protein>
<dbReference type="FunFam" id="1.20.140.10:FF:000004">
    <property type="entry name" value="Acyl-CoA dehydrogenase FadE25"/>
    <property type="match status" value="1"/>
</dbReference>
<evidence type="ECO:0000259" key="7">
    <source>
        <dbReference type="Pfam" id="PF02770"/>
    </source>
</evidence>
<gene>
    <name evidence="9" type="ORF">EDM21_03560</name>
</gene>
<dbReference type="OrthoDB" id="9802447at2"/>
<evidence type="ECO:0000259" key="6">
    <source>
        <dbReference type="Pfam" id="PF00441"/>
    </source>
</evidence>
<evidence type="ECO:0000256" key="2">
    <source>
        <dbReference type="ARBA" id="ARBA00009347"/>
    </source>
</evidence>
<feature type="domain" description="Acyl-CoA dehydrogenase/oxidase C-terminal" evidence="6">
    <location>
        <begin position="227"/>
        <end position="369"/>
    </location>
</feature>
<comment type="caution">
    <text evidence="9">The sequence shown here is derived from an EMBL/GenBank/DDBJ whole genome shotgun (WGS) entry which is preliminary data.</text>
</comment>
<dbReference type="Proteomes" id="UP000490800">
    <property type="component" value="Unassembled WGS sequence"/>
</dbReference>
<dbReference type="Gene3D" id="2.40.110.10">
    <property type="entry name" value="Butyryl-CoA Dehydrogenase, subunit A, domain 2"/>
    <property type="match status" value="1"/>
</dbReference>
<dbReference type="PANTHER" id="PTHR43884">
    <property type="entry name" value="ACYL-COA DEHYDROGENASE"/>
    <property type="match status" value="1"/>
</dbReference>
<dbReference type="Pfam" id="PF02771">
    <property type="entry name" value="Acyl-CoA_dh_N"/>
    <property type="match status" value="1"/>
</dbReference>
<evidence type="ECO:0000313" key="9">
    <source>
        <dbReference type="EMBL" id="MVO98619.1"/>
    </source>
</evidence>
<evidence type="ECO:0000256" key="4">
    <source>
        <dbReference type="ARBA" id="ARBA00022827"/>
    </source>
</evidence>
<dbReference type="InterPro" id="IPR006089">
    <property type="entry name" value="Acyl-CoA_DH_CS"/>
</dbReference>
<dbReference type="InterPro" id="IPR036250">
    <property type="entry name" value="AcylCo_DH-like_C"/>
</dbReference>
<evidence type="ECO:0000313" key="10">
    <source>
        <dbReference type="Proteomes" id="UP000490800"/>
    </source>
</evidence>
<keyword evidence="4 5" id="KW-0274">FAD</keyword>
<evidence type="ECO:0000259" key="8">
    <source>
        <dbReference type="Pfam" id="PF02771"/>
    </source>
</evidence>
<dbReference type="SUPFAM" id="SSF56645">
    <property type="entry name" value="Acyl-CoA dehydrogenase NM domain-like"/>
    <property type="match status" value="1"/>
</dbReference>
<dbReference type="AlphaFoldDB" id="A0A7X3FFC8"/>
<dbReference type="PANTHER" id="PTHR43884:SF12">
    <property type="entry name" value="ISOVALERYL-COA DEHYDROGENASE, MITOCHONDRIAL-RELATED"/>
    <property type="match status" value="1"/>
</dbReference>
<proteinExistence type="inferred from homology"/>
<reference evidence="9 10" key="1">
    <citation type="journal article" date="2019" name="Microorganisms">
        <title>Paenibacillus lutrae sp. nov., A Chitinolytic Species Isolated from A River Otter in Castril Natural Park, Granada, Spain.</title>
        <authorList>
            <person name="Rodriguez M."/>
            <person name="Reina J.C."/>
            <person name="Bejar V."/>
            <person name="Llamas I."/>
        </authorList>
    </citation>
    <scope>NUCLEOTIDE SEQUENCE [LARGE SCALE GENOMIC DNA]</scope>
    <source>
        <strain evidence="9 10">N10</strain>
    </source>
</reference>
<dbReference type="InterPro" id="IPR013786">
    <property type="entry name" value="AcylCoA_DH/ox_N"/>
</dbReference>
<feature type="domain" description="Acyl-CoA dehydrogenase/oxidase N-terminal" evidence="8">
    <location>
        <begin position="6"/>
        <end position="116"/>
    </location>
</feature>
<accession>A0A7X3FFC8</accession>
<comment type="similarity">
    <text evidence="2 5">Belongs to the acyl-CoA dehydrogenase family.</text>
</comment>
<dbReference type="RefSeq" id="WP_157332988.1">
    <property type="nucleotide sequence ID" value="NZ_RHLK01000002.1"/>
</dbReference>
<feature type="domain" description="Acyl-CoA oxidase/dehydrogenase middle" evidence="7">
    <location>
        <begin position="121"/>
        <end position="211"/>
    </location>
</feature>
<keyword evidence="3 5" id="KW-0285">Flavoprotein</keyword>
<dbReference type="GO" id="GO:0003995">
    <property type="term" value="F:acyl-CoA dehydrogenase activity"/>
    <property type="evidence" value="ECO:0007669"/>
    <property type="project" value="InterPro"/>
</dbReference>
<evidence type="ECO:0000256" key="5">
    <source>
        <dbReference type="RuleBase" id="RU362125"/>
    </source>
</evidence>
<dbReference type="InterPro" id="IPR009100">
    <property type="entry name" value="AcylCoA_DH/oxidase_NM_dom_sf"/>
</dbReference>
<dbReference type="Gene3D" id="1.20.140.10">
    <property type="entry name" value="Butyryl-CoA Dehydrogenase, subunit A, domain 3"/>
    <property type="match status" value="1"/>
</dbReference>
<dbReference type="PIRSF" id="PIRSF016578">
    <property type="entry name" value="HsaA"/>
    <property type="match status" value="1"/>
</dbReference>
<keyword evidence="10" id="KW-1185">Reference proteome</keyword>